<dbReference type="Gene3D" id="1.25.40.20">
    <property type="entry name" value="Ankyrin repeat-containing domain"/>
    <property type="match status" value="1"/>
</dbReference>
<dbReference type="PANTHER" id="PTHR24198">
    <property type="entry name" value="ANKYRIN REPEAT AND PROTEIN KINASE DOMAIN-CONTAINING PROTEIN"/>
    <property type="match status" value="1"/>
</dbReference>
<dbReference type="PANTHER" id="PTHR24198:SF165">
    <property type="entry name" value="ANKYRIN REPEAT-CONTAINING PROTEIN-RELATED"/>
    <property type="match status" value="1"/>
</dbReference>
<dbReference type="SUPFAM" id="SSF48403">
    <property type="entry name" value="Ankyrin repeat"/>
    <property type="match status" value="1"/>
</dbReference>
<dbReference type="Pfam" id="PF12796">
    <property type="entry name" value="Ank_2"/>
    <property type="match status" value="1"/>
</dbReference>
<evidence type="ECO:0000256" key="1">
    <source>
        <dbReference type="ARBA" id="ARBA00022737"/>
    </source>
</evidence>
<keyword evidence="1" id="KW-0677">Repeat</keyword>
<reference evidence="6" key="2">
    <citation type="submission" date="2015-01" db="EMBL/GenBank/DDBJ databases">
        <title>Evolutionary Origins and Diversification of the Mycorrhizal Mutualists.</title>
        <authorList>
            <consortium name="DOE Joint Genome Institute"/>
            <consortium name="Mycorrhizal Genomics Consortium"/>
            <person name="Kohler A."/>
            <person name="Kuo A."/>
            <person name="Nagy L.G."/>
            <person name="Floudas D."/>
            <person name="Copeland A."/>
            <person name="Barry K.W."/>
            <person name="Cichocki N."/>
            <person name="Veneault-Fourrey C."/>
            <person name="LaButti K."/>
            <person name="Lindquist E.A."/>
            <person name="Lipzen A."/>
            <person name="Lundell T."/>
            <person name="Morin E."/>
            <person name="Murat C."/>
            <person name="Riley R."/>
            <person name="Ohm R."/>
            <person name="Sun H."/>
            <person name="Tunlid A."/>
            <person name="Henrissat B."/>
            <person name="Grigoriev I.V."/>
            <person name="Hibbett D.S."/>
            <person name="Martin F."/>
        </authorList>
    </citation>
    <scope>NUCLEOTIDE SEQUENCE [LARGE SCALE GENOMIC DNA]</scope>
    <source>
        <strain evidence="6">Zn</strain>
    </source>
</reference>
<organism evidence="5 6">
    <name type="scientific">Oidiodendron maius (strain Zn)</name>
    <dbReference type="NCBI Taxonomy" id="913774"/>
    <lineage>
        <taxon>Eukaryota</taxon>
        <taxon>Fungi</taxon>
        <taxon>Dikarya</taxon>
        <taxon>Ascomycota</taxon>
        <taxon>Pezizomycotina</taxon>
        <taxon>Leotiomycetes</taxon>
        <taxon>Leotiomycetes incertae sedis</taxon>
        <taxon>Myxotrichaceae</taxon>
        <taxon>Oidiodendron</taxon>
    </lineage>
</organism>
<dbReference type="InterPro" id="IPR002110">
    <property type="entry name" value="Ankyrin_rpt"/>
</dbReference>
<evidence type="ECO:0000256" key="4">
    <source>
        <dbReference type="SAM" id="MobiDB-lite"/>
    </source>
</evidence>
<dbReference type="HOGENOM" id="CLU_685299_0_0_1"/>
<name>A0A0C3I340_OIDMZ</name>
<evidence type="ECO:0000313" key="5">
    <source>
        <dbReference type="EMBL" id="KIN08812.1"/>
    </source>
</evidence>
<dbReference type="PROSITE" id="PS50088">
    <property type="entry name" value="ANK_REPEAT"/>
    <property type="match status" value="1"/>
</dbReference>
<feature type="repeat" description="ANK" evidence="3">
    <location>
        <begin position="289"/>
        <end position="321"/>
    </location>
</feature>
<feature type="region of interest" description="Disordered" evidence="4">
    <location>
        <begin position="318"/>
        <end position="347"/>
    </location>
</feature>
<protein>
    <submittedName>
        <fullName evidence="5">Uncharacterized protein</fullName>
    </submittedName>
</protein>
<evidence type="ECO:0000256" key="2">
    <source>
        <dbReference type="ARBA" id="ARBA00023043"/>
    </source>
</evidence>
<keyword evidence="2 3" id="KW-0040">ANK repeat</keyword>
<gene>
    <name evidence="5" type="ORF">OIDMADRAFT_48653</name>
</gene>
<evidence type="ECO:0000256" key="3">
    <source>
        <dbReference type="PROSITE-ProRule" id="PRU00023"/>
    </source>
</evidence>
<proteinExistence type="predicted"/>
<dbReference type="STRING" id="913774.A0A0C3I340"/>
<dbReference type="OrthoDB" id="3555103at2759"/>
<dbReference type="PROSITE" id="PS50297">
    <property type="entry name" value="ANK_REP_REGION"/>
    <property type="match status" value="1"/>
</dbReference>
<sequence length="347" mass="38520">MPLYVPDGDPSCFPRSAVAQSRGEISIDQYLDNVLPHLSGVVHPEAACSRGKMQYHALSMTIQSCLFESNFVVLEDTASIKKLLLSCWNGDLEDVKREAPQTLNMLEAHGIARNIFETMLCIACIRKNPTLLQYCLTLNYNASELISKSLPTPNPIKDAMTDAPDLEIWRLLIKNGLLGQQAGEMRQRLLNSLAITAINADRLRVELLQDLSQHGLAISNMLLNVAAQKTDPDTMRYLVSKCSLQDLERSNALLMAAAFNRRLIELLLDSGMSVNAEGAAPKDPFDFRASTTPLHNAAEKGDMDAVKLLLARGASWTKRDDQRKTAADRAEENGHQEVADFIRKSEW</sequence>
<dbReference type="AlphaFoldDB" id="A0A0C3I340"/>
<accession>A0A0C3I340</accession>
<dbReference type="SMART" id="SM00248">
    <property type="entry name" value="ANK"/>
    <property type="match status" value="4"/>
</dbReference>
<dbReference type="Proteomes" id="UP000054321">
    <property type="component" value="Unassembled WGS sequence"/>
</dbReference>
<evidence type="ECO:0000313" key="6">
    <source>
        <dbReference type="Proteomes" id="UP000054321"/>
    </source>
</evidence>
<keyword evidence="6" id="KW-1185">Reference proteome</keyword>
<dbReference type="InterPro" id="IPR036770">
    <property type="entry name" value="Ankyrin_rpt-contain_sf"/>
</dbReference>
<dbReference type="EMBL" id="KN832870">
    <property type="protein sequence ID" value="KIN08812.1"/>
    <property type="molecule type" value="Genomic_DNA"/>
</dbReference>
<dbReference type="InParanoid" id="A0A0C3I340"/>
<reference evidence="5 6" key="1">
    <citation type="submission" date="2014-04" db="EMBL/GenBank/DDBJ databases">
        <authorList>
            <consortium name="DOE Joint Genome Institute"/>
            <person name="Kuo A."/>
            <person name="Martino E."/>
            <person name="Perotto S."/>
            <person name="Kohler A."/>
            <person name="Nagy L.G."/>
            <person name="Floudas D."/>
            <person name="Copeland A."/>
            <person name="Barry K.W."/>
            <person name="Cichocki N."/>
            <person name="Veneault-Fourrey C."/>
            <person name="LaButti K."/>
            <person name="Lindquist E.A."/>
            <person name="Lipzen A."/>
            <person name="Lundell T."/>
            <person name="Morin E."/>
            <person name="Murat C."/>
            <person name="Sun H."/>
            <person name="Tunlid A."/>
            <person name="Henrissat B."/>
            <person name="Grigoriev I.V."/>
            <person name="Hibbett D.S."/>
            <person name="Martin F."/>
            <person name="Nordberg H.P."/>
            <person name="Cantor M.N."/>
            <person name="Hua S.X."/>
        </authorList>
    </citation>
    <scope>NUCLEOTIDE SEQUENCE [LARGE SCALE GENOMIC DNA]</scope>
    <source>
        <strain evidence="5 6">Zn</strain>
    </source>
</reference>